<dbReference type="GO" id="GO:0000149">
    <property type="term" value="F:SNARE binding"/>
    <property type="evidence" value="ECO:0007669"/>
    <property type="project" value="TreeGrafter"/>
</dbReference>
<dbReference type="eggNOG" id="KOG2896">
    <property type="taxonomic scope" value="Eukaryota"/>
</dbReference>
<sequence>MSVAEDELPSQTEGLGKKERPWLLSSNRRLRNLQGISVRNLLVTPPPANRPRGKTIDDESIPNTLQTPAKMIANKEARTLHHSRSATELNHVASSTDVGMAGVQDGKHHARKMPTNRRRSTLPWSGANPGVRQRRLEDIAASRMADTWFSLHCAGIEEPVYVSEVIERAMNPSFKNFDLNPCGSLVIFKLWARPATMEEYFLLLEAKVQFKALQYIGKTPQSFRHPLPMNCVVFHFVDGVYTSLTDVVVSEPSPLSQTRGKTPLVGEMTPTASYDTLMRLANLDGCIQDALATRDKLEAHINAVLEEHKAYFDILNRKAEVEERLVSVTKAIAAEKKRVQQSLRQKESLIASIEARKAAMQQGHESQEKTSSYLQEAQATKISSEKLLQQAREDSGGQIRRICEDLSFIYPIEPVPGKALAFTILGIPLPNSNFENIDKESVAAALGYTAHLVYLLSFYLSVPLPYPIQPYSSHSFIKDPISVGLTQRTFPLYPVNAHYRFEYGVFLLNKDIEYLLNRQGFRVIDIRHTLPNVKYLLYLLMSSTGELPARKAGGVRGLFAGKALTPSLSRRESVDSVASGNSSVNQKRVSQGRPAILINGGGMPKPQQHAGDDEDQRSVTTVTNPTGGQIGNRQRHENLAFGPGGVQRSALTG</sequence>
<dbReference type="OMA" id="HYRFEYG"/>
<keyword evidence="3 4" id="KW-0175">Coiled coil</keyword>
<evidence type="ECO:0000313" key="6">
    <source>
        <dbReference type="EMBL" id="EEP80096.1"/>
    </source>
</evidence>
<keyword evidence="7" id="KW-1185">Reference proteome</keyword>
<dbReference type="Pfam" id="PF10186">
    <property type="entry name" value="ATG14"/>
    <property type="match status" value="1"/>
</dbReference>
<feature type="region of interest" description="Disordered" evidence="5">
    <location>
        <begin position="42"/>
        <end position="62"/>
    </location>
</feature>
<evidence type="ECO:0000256" key="3">
    <source>
        <dbReference type="ARBA" id="ARBA00023054"/>
    </source>
</evidence>
<dbReference type="VEuPathDB" id="FungiDB:UREG_04938"/>
<dbReference type="AlphaFoldDB" id="C4JUY5"/>
<dbReference type="PANTHER" id="PTHR15157">
    <property type="entry name" value="UV RADIATION RESISTANCE-ASSOCIATED GENE PROTEIN"/>
    <property type="match status" value="1"/>
</dbReference>
<protein>
    <recommendedName>
        <fullName evidence="2">Autophagy-related protein 14</fullName>
    </recommendedName>
</protein>
<dbReference type="EMBL" id="CH476617">
    <property type="protein sequence ID" value="EEP80096.1"/>
    <property type="molecule type" value="Genomic_DNA"/>
</dbReference>
<evidence type="ECO:0000313" key="7">
    <source>
        <dbReference type="Proteomes" id="UP000002058"/>
    </source>
</evidence>
<proteinExistence type="inferred from homology"/>
<reference evidence="7" key="1">
    <citation type="journal article" date="2009" name="Genome Res.">
        <title>Comparative genomic analyses of the human fungal pathogens Coccidioides and their relatives.</title>
        <authorList>
            <person name="Sharpton T.J."/>
            <person name="Stajich J.E."/>
            <person name="Rounsley S.D."/>
            <person name="Gardner M.J."/>
            <person name="Wortman J.R."/>
            <person name="Jordar V.S."/>
            <person name="Maiti R."/>
            <person name="Kodira C.D."/>
            <person name="Neafsey D.E."/>
            <person name="Zeng Q."/>
            <person name="Hung C.-Y."/>
            <person name="McMahan C."/>
            <person name="Muszewska A."/>
            <person name="Grynberg M."/>
            <person name="Mandel M.A."/>
            <person name="Kellner E.M."/>
            <person name="Barker B.M."/>
            <person name="Galgiani J.N."/>
            <person name="Orbach M.J."/>
            <person name="Kirkland T.N."/>
            <person name="Cole G.T."/>
            <person name="Henn M.R."/>
            <person name="Birren B.W."/>
            <person name="Taylor J.W."/>
        </authorList>
    </citation>
    <scope>NUCLEOTIDE SEQUENCE [LARGE SCALE GENOMIC DNA]</scope>
    <source>
        <strain evidence="7">UAMH 1704</strain>
    </source>
</reference>
<feature type="compositionally biased region" description="Polar residues" evidence="5">
    <location>
        <begin position="618"/>
        <end position="627"/>
    </location>
</feature>
<feature type="region of interest" description="Disordered" evidence="5">
    <location>
        <begin position="570"/>
        <end position="653"/>
    </location>
</feature>
<feature type="region of interest" description="Disordered" evidence="5">
    <location>
        <begin position="1"/>
        <end position="20"/>
    </location>
</feature>
<dbReference type="OrthoDB" id="72772at2759"/>
<dbReference type="GO" id="GO:0035493">
    <property type="term" value="P:SNARE complex assembly"/>
    <property type="evidence" value="ECO:0007669"/>
    <property type="project" value="TreeGrafter"/>
</dbReference>
<dbReference type="GeneID" id="8437991"/>
<evidence type="ECO:0000256" key="5">
    <source>
        <dbReference type="SAM" id="MobiDB-lite"/>
    </source>
</evidence>
<accession>C4JUY5</accession>
<dbReference type="InParanoid" id="C4JUY5"/>
<dbReference type="GO" id="GO:0032991">
    <property type="term" value="C:protein-containing complex"/>
    <property type="evidence" value="ECO:0007669"/>
    <property type="project" value="UniProtKB-ARBA"/>
</dbReference>
<dbReference type="PANTHER" id="PTHR15157:SF5">
    <property type="entry name" value="UV RADIATION RESISTANCE-ASSOCIATED GENE PROTEIN"/>
    <property type="match status" value="1"/>
</dbReference>
<feature type="coiled-coil region" evidence="4">
    <location>
        <begin position="287"/>
        <end position="394"/>
    </location>
</feature>
<dbReference type="GO" id="GO:0005768">
    <property type="term" value="C:endosome"/>
    <property type="evidence" value="ECO:0007669"/>
    <property type="project" value="TreeGrafter"/>
</dbReference>
<gene>
    <name evidence="6" type="ORF">UREG_04938</name>
</gene>
<evidence type="ECO:0000256" key="2">
    <source>
        <dbReference type="ARBA" id="ARBA00013807"/>
    </source>
</evidence>
<feature type="region of interest" description="Disordered" evidence="5">
    <location>
        <begin position="101"/>
        <end position="128"/>
    </location>
</feature>
<feature type="compositionally biased region" description="Basic residues" evidence="5">
    <location>
        <begin position="108"/>
        <end position="120"/>
    </location>
</feature>
<dbReference type="Proteomes" id="UP000002058">
    <property type="component" value="Unassembled WGS sequence"/>
</dbReference>
<organism evidence="6 7">
    <name type="scientific">Uncinocarpus reesii (strain UAMH 1704)</name>
    <dbReference type="NCBI Taxonomy" id="336963"/>
    <lineage>
        <taxon>Eukaryota</taxon>
        <taxon>Fungi</taxon>
        <taxon>Dikarya</taxon>
        <taxon>Ascomycota</taxon>
        <taxon>Pezizomycotina</taxon>
        <taxon>Eurotiomycetes</taxon>
        <taxon>Eurotiomycetidae</taxon>
        <taxon>Onygenales</taxon>
        <taxon>Onygenaceae</taxon>
        <taxon>Uncinocarpus</taxon>
    </lineage>
</organism>
<evidence type="ECO:0000256" key="4">
    <source>
        <dbReference type="SAM" id="Coils"/>
    </source>
</evidence>
<name>C4JUY5_UNCRE</name>
<dbReference type="STRING" id="336963.C4JUY5"/>
<dbReference type="KEGG" id="ure:UREG_04938"/>
<dbReference type="InterPro" id="IPR018791">
    <property type="entry name" value="UV_resistance/autophagy_Atg14"/>
</dbReference>
<comment type="similarity">
    <text evidence="1">Belongs to the ATG14 family.</text>
</comment>
<feature type="compositionally biased region" description="Polar residues" evidence="5">
    <location>
        <begin position="576"/>
        <end position="589"/>
    </location>
</feature>
<dbReference type="HOGENOM" id="CLU_009375_1_0_1"/>
<dbReference type="GO" id="GO:0000323">
    <property type="term" value="C:lytic vacuole"/>
    <property type="evidence" value="ECO:0007669"/>
    <property type="project" value="TreeGrafter"/>
</dbReference>
<dbReference type="RefSeq" id="XP_002584249.1">
    <property type="nucleotide sequence ID" value="XM_002584203.1"/>
</dbReference>
<evidence type="ECO:0000256" key="1">
    <source>
        <dbReference type="ARBA" id="ARBA00009574"/>
    </source>
</evidence>